<organism evidence="1 2">
    <name type="scientific">Prevotella dentalis (strain ATCC 49559 / DSM 3688 / JCM 13448 / NCTC 12043 / ES 2772)</name>
    <name type="common">Mitsuokella dentalis</name>
    <dbReference type="NCBI Taxonomy" id="908937"/>
    <lineage>
        <taxon>Bacteria</taxon>
        <taxon>Pseudomonadati</taxon>
        <taxon>Bacteroidota</taxon>
        <taxon>Bacteroidia</taxon>
        <taxon>Bacteroidales</taxon>
        <taxon>Prevotellaceae</taxon>
        <taxon>Prevotella</taxon>
    </lineage>
</organism>
<reference evidence="1" key="1">
    <citation type="submission" date="2012-02" db="EMBL/GenBank/DDBJ databases">
        <title>Complete sequence of chromosome 2 of Prevotella dentalis DSM 3688.</title>
        <authorList>
            <consortium name="US DOE Joint Genome Institute (JGI-PGF)"/>
            <person name="Lucas S."/>
            <person name="Copeland A."/>
            <person name="Lapidus A."/>
            <person name="Glavina del Rio T."/>
            <person name="Dalin E."/>
            <person name="Tice H."/>
            <person name="Bruce D."/>
            <person name="Goodwin L."/>
            <person name="Pitluck S."/>
            <person name="Peters L."/>
            <person name="Mikhailova N."/>
            <person name="Chertkov O."/>
            <person name="Kyrpides N."/>
            <person name="Mavromatis K."/>
            <person name="Ivanova N."/>
            <person name="Brettin T."/>
            <person name="Detter J.C."/>
            <person name="Han C."/>
            <person name="Larimer F."/>
            <person name="Land M."/>
            <person name="Hauser L."/>
            <person name="Markowitz V."/>
            <person name="Cheng J.-F."/>
            <person name="Hugenholtz P."/>
            <person name="Woyke T."/>
            <person name="Wu D."/>
            <person name="Gronow S."/>
            <person name="Wellnitz S."/>
            <person name="Brambilla E."/>
            <person name="Klenk H.-P."/>
            <person name="Eisen J.A."/>
        </authorList>
    </citation>
    <scope>NUCLEOTIDE SEQUENCE [LARGE SCALE GENOMIC DNA]</scope>
    <source>
        <strain evidence="1">DSM 3688</strain>
    </source>
</reference>
<keyword evidence="2" id="KW-1185">Reference proteome</keyword>
<dbReference type="KEGG" id="pdt:Prede_1843"/>
<sequence>MKRLVNTPSFVAIALGEAQSRYPPQSTTDTFIDEIITLVRNETNYEALFRTLCYTRFQLKRLQETCHTENEMGEKCIRIAFRH</sequence>
<proteinExistence type="predicted"/>
<dbReference type="EMBL" id="CP003369">
    <property type="protein sequence ID" value="AGB29128.1"/>
    <property type="molecule type" value="Genomic_DNA"/>
</dbReference>
<dbReference type="PATRIC" id="fig|908937.9.peg.1958"/>
<gene>
    <name evidence="1" type="ordered locus">Prede_1843</name>
</gene>
<evidence type="ECO:0000313" key="2">
    <source>
        <dbReference type="Proteomes" id="UP000010862"/>
    </source>
</evidence>
<dbReference type="HOGENOM" id="CLU_189165_0_0_10"/>
<dbReference type="Proteomes" id="UP000010862">
    <property type="component" value="Chromosome 2"/>
</dbReference>
<dbReference type="AlphaFoldDB" id="L0JE41"/>
<protein>
    <submittedName>
        <fullName evidence="1">Uncharacterized protein</fullName>
    </submittedName>
</protein>
<evidence type="ECO:0000313" key="1">
    <source>
        <dbReference type="EMBL" id="AGB29128.1"/>
    </source>
</evidence>
<accession>L0JE41</accession>
<name>L0JE41_PREDD</name>